<proteinExistence type="inferred from homology"/>
<dbReference type="PANTHER" id="PTHR43875:SF15">
    <property type="entry name" value="TREHALOSE IMPORT ATP-BINDING PROTEIN SUGC"/>
    <property type="match status" value="1"/>
</dbReference>
<keyword evidence="2" id="KW-0813">Transport</keyword>
<evidence type="ECO:0000313" key="9">
    <source>
        <dbReference type="EMBL" id="CAH2397590.1"/>
    </source>
</evidence>
<dbReference type="Pfam" id="PF00005">
    <property type="entry name" value="ABC_tran"/>
    <property type="match status" value="1"/>
</dbReference>
<dbReference type="InterPro" id="IPR012340">
    <property type="entry name" value="NA-bd_OB-fold"/>
</dbReference>
<dbReference type="InterPro" id="IPR003439">
    <property type="entry name" value="ABC_transporter-like_ATP-bd"/>
</dbReference>
<dbReference type="InterPro" id="IPR008995">
    <property type="entry name" value="Mo/tungstate-bd_C_term_dom"/>
</dbReference>
<gene>
    <name evidence="9" type="primary">malK</name>
    <name evidence="9" type="ORF">MES4922_190316</name>
</gene>
<keyword evidence="6" id="KW-1278">Translocase</keyword>
<evidence type="ECO:0000256" key="5">
    <source>
        <dbReference type="ARBA" id="ARBA00022840"/>
    </source>
</evidence>
<dbReference type="Gene3D" id="2.40.50.100">
    <property type="match status" value="1"/>
</dbReference>
<evidence type="ECO:0000259" key="8">
    <source>
        <dbReference type="PROSITE" id="PS50893"/>
    </source>
</evidence>
<dbReference type="InterPro" id="IPR013611">
    <property type="entry name" value="Transp-assoc_OB_typ2"/>
</dbReference>
<dbReference type="SMART" id="SM00382">
    <property type="entry name" value="AAA"/>
    <property type="match status" value="1"/>
</dbReference>
<dbReference type="InterPro" id="IPR003593">
    <property type="entry name" value="AAA+_ATPase"/>
</dbReference>
<dbReference type="PANTHER" id="PTHR43875">
    <property type="entry name" value="MALTODEXTRIN IMPORT ATP-BINDING PROTEIN MSMX"/>
    <property type="match status" value="1"/>
</dbReference>
<evidence type="ECO:0000256" key="3">
    <source>
        <dbReference type="ARBA" id="ARBA00022475"/>
    </source>
</evidence>
<dbReference type="InterPro" id="IPR017871">
    <property type="entry name" value="ABC_transporter-like_CS"/>
</dbReference>
<dbReference type="Gene3D" id="3.40.50.300">
    <property type="entry name" value="P-loop containing nucleotide triphosphate hydrolases"/>
    <property type="match status" value="1"/>
</dbReference>
<dbReference type="InterPro" id="IPR047641">
    <property type="entry name" value="ABC_transpr_MalK/UgpC-like"/>
</dbReference>
<dbReference type="RefSeq" id="WP_254024279.1">
    <property type="nucleotide sequence ID" value="NZ_CAKXZS010000011.1"/>
</dbReference>
<dbReference type="EMBL" id="CAKXZS010000011">
    <property type="protein sequence ID" value="CAH2397590.1"/>
    <property type="molecule type" value="Genomic_DNA"/>
</dbReference>
<keyword evidence="5 9" id="KW-0067">ATP-binding</keyword>
<dbReference type="Proteomes" id="UP001152604">
    <property type="component" value="Unassembled WGS sequence"/>
</dbReference>
<reference evidence="9" key="1">
    <citation type="submission" date="2022-03" db="EMBL/GenBank/DDBJ databases">
        <authorList>
            <person name="Brunel B."/>
        </authorList>
    </citation>
    <scope>NUCLEOTIDE SEQUENCE</scope>
    <source>
        <strain evidence="9">STM4922sample</strain>
    </source>
</reference>
<sequence length="375" mass="40977">MAEIRVEHLRKAFGDFVAVQDSSFVVGDGEFFVMLGPSGCGKTTTLRMIAGLELPTGGKILLGGEDVTMRRARERDIAFVFQLFALYPHMNVRKNIGFPLLAQGMPGIEIRQRVEETAKLLRIDHLLNKSVSGLSGGDRQRVALGRAIVRRPKCFLMDEPLGTLDTEFRDLMVHELRELHNRIHATTVYVTHDQMEAMSMADKIAVMNHGVIEQFGTPREIYDRPATMFVADFIGSPPMNFLGFGGGLSKGASEIVVQGAKVAVPEVREDIAPADMALGIRPEHIRFDDGSKLRGAIYGTEYLGTTQIVAVETSGGIIKARVPAEIRLNPGDQVGLALSSTRLSLFEKGSGRAVRTAIHDTVIHHGASQGRAHRG</sequence>
<comment type="similarity">
    <text evidence="1">Belongs to the ABC transporter superfamily.</text>
</comment>
<feature type="domain" description="ABC transporter" evidence="8">
    <location>
        <begin position="4"/>
        <end position="234"/>
    </location>
</feature>
<dbReference type="PROSITE" id="PS50893">
    <property type="entry name" value="ABC_TRANSPORTER_2"/>
    <property type="match status" value="1"/>
</dbReference>
<evidence type="ECO:0000256" key="6">
    <source>
        <dbReference type="ARBA" id="ARBA00022967"/>
    </source>
</evidence>
<name>A0ABN8JI77_9HYPH</name>
<keyword evidence="4" id="KW-0547">Nucleotide-binding</keyword>
<evidence type="ECO:0000256" key="4">
    <source>
        <dbReference type="ARBA" id="ARBA00022741"/>
    </source>
</evidence>
<dbReference type="SUPFAM" id="SSF50331">
    <property type="entry name" value="MOP-like"/>
    <property type="match status" value="1"/>
</dbReference>
<accession>A0ABN8JI77</accession>
<keyword evidence="3" id="KW-1003">Cell membrane</keyword>
<evidence type="ECO:0000256" key="1">
    <source>
        <dbReference type="ARBA" id="ARBA00005417"/>
    </source>
</evidence>
<keyword evidence="10" id="KW-1185">Reference proteome</keyword>
<protein>
    <submittedName>
        <fullName evidence="9">Trehalose/maltose import ATP-binding protein MalK</fullName>
    </submittedName>
</protein>
<dbReference type="Pfam" id="PF08402">
    <property type="entry name" value="TOBE_2"/>
    <property type="match status" value="1"/>
</dbReference>
<dbReference type="Gene3D" id="2.40.50.140">
    <property type="entry name" value="Nucleic acid-binding proteins"/>
    <property type="match status" value="1"/>
</dbReference>
<dbReference type="SUPFAM" id="SSF52540">
    <property type="entry name" value="P-loop containing nucleoside triphosphate hydrolases"/>
    <property type="match status" value="1"/>
</dbReference>
<organism evidence="9 10">
    <name type="scientific">Mesorhizobium ventifaucium</name>
    <dbReference type="NCBI Taxonomy" id="666020"/>
    <lineage>
        <taxon>Bacteria</taxon>
        <taxon>Pseudomonadati</taxon>
        <taxon>Pseudomonadota</taxon>
        <taxon>Alphaproteobacteria</taxon>
        <taxon>Hyphomicrobiales</taxon>
        <taxon>Phyllobacteriaceae</taxon>
        <taxon>Mesorhizobium</taxon>
    </lineage>
</organism>
<dbReference type="PROSITE" id="PS00211">
    <property type="entry name" value="ABC_TRANSPORTER_1"/>
    <property type="match status" value="1"/>
</dbReference>
<comment type="caution">
    <text evidence="9">The sequence shown here is derived from an EMBL/GenBank/DDBJ whole genome shotgun (WGS) entry which is preliminary data.</text>
</comment>
<keyword evidence="7" id="KW-0472">Membrane</keyword>
<evidence type="ECO:0000256" key="7">
    <source>
        <dbReference type="ARBA" id="ARBA00023136"/>
    </source>
</evidence>
<evidence type="ECO:0000256" key="2">
    <source>
        <dbReference type="ARBA" id="ARBA00022448"/>
    </source>
</evidence>
<dbReference type="InterPro" id="IPR027417">
    <property type="entry name" value="P-loop_NTPase"/>
</dbReference>
<evidence type="ECO:0000313" key="10">
    <source>
        <dbReference type="Proteomes" id="UP001152604"/>
    </source>
</evidence>
<dbReference type="GO" id="GO:0005524">
    <property type="term" value="F:ATP binding"/>
    <property type="evidence" value="ECO:0007669"/>
    <property type="project" value="UniProtKB-KW"/>
</dbReference>